<keyword evidence="2" id="KW-0732">Signal</keyword>
<feature type="region of interest" description="Disordered" evidence="1">
    <location>
        <begin position="93"/>
        <end position="112"/>
    </location>
</feature>
<gene>
    <name evidence="3" type="ORF">JTE90_000507</name>
</gene>
<evidence type="ECO:0000313" key="3">
    <source>
        <dbReference type="EMBL" id="KAG8200424.1"/>
    </source>
</evidence>
<evidence type="ECO:0000256" key="2">
    <source>
        <dbReference type="SAM" id="SignalP"/>
    </source>
</evidence>
<comment type="caution">
    <text evidence="3">The sequence shown here is derived from an EMBL/GenBank/DDBJ whole genome shotgun (WGS) entry which is preliminary data.</text>
</comment>
<proteinExistence type="predicted"/>
<dbReference type="AlphaFoldDB" id="A0AAV6VXG8"/>
<protein>
    <recommendedName>
        <fullName evidence="5">Secreted protein</fullName>
    </recommendedName>
</protein>
<dbReference type="EMBL" id="JAFNEN010000015">
    <property type="protein sequence ID" value="KAG8200424.1"/>
    <property type="molecule type" value="Genomic_DNA"/>
</dbReference>
<accession>A0AAV6VXG8</accession>
<organism evidence="3 4">
    <name type="scientific">Oedothorax gibbosus</name>
    <dbReference type="NCBI Taxonomy" id="931172"/>
    <lineage>
        <taxon>Eukaryota</taxon>
        <taxon>Metazoa</taxon>
        <taxon>Ecdysozoa</taxon>
        <taxon>Arthropoda</taxon>
        <taxon>Chelicerata</taxon>
        <taxon>Arachnida</taxon>
        <taxon>Araneae</taxon>
        <taxon>Araneomorphae</taxon>
        <taxon>Entelegynae</taxon>
        <taxon>Araneoidea</taxon>
        <taxon>Linyphiidae</taxon>
        <taxon>Erigoninae</taxon>
        <taxon>Oedothorax</taxon>
    </lineage>
</organism>
<feature type="signal peptide" evidence="2">
    <location>
        <begin position="1"/>
        <end position="18"/>
    </location>
</feature>
<name>A0AAV6VXG8_9ARAC</name>
<evidence type="ECO:0008006" key="5">
    <source>
        <dbReference type="Google" id="ProtNLM"/>
    </source>
</evidence>
<feature type="compositionally biased region" description="Basic and acidic residues" evidence="1">
    <location>
        <begin position="102"/>
        <end position="112"/>
    </location>
</feature>
<evidence type="ECO:0000256" key="1">
    <source>
        <dbReference type="SAM" id="MobiDB-lite"/>
    </source>
</evidence>
<feature type="chain" id="PRO_5043888156" description="Secreted protein" evidence="2">
    <location>
        <begin position="19"/>
        <end position="185"/>
    </location>
</feature>
<dbReference type="Proteomes" id="UP000827092">
    <property type="component" value="Unassembled WGS sequence"/>
</dbReference>
<evidence type="ECO:0000313" key="4">
    <source>
        <dbReference type="Proteomes" id="UP000827092"/>
    </source>
</evidence>
<reference evidence="3 4" key="1">
    <citation type="journal article" date="2022" name="Nat. Ecol. Evol.">
        <title>A masculinizing supergene underlies an exaggerated male reproductive morph in a spider.</title>
        <authorList>
            <person name="Hendrickx F."/>
            <person name="De Corte Z."/>
            <person name="Sonet G."/>
            <person name="Van Belleghem S.M."/>
            <person name="Kostlbacher S."/>
            <person name="Vangestel C."/>
        </authorList>
    </citation>
    <scope>NUCLEOTIDE SEQUENCE [LARGE SCALE GENOMIC DNA]</scope>
    <source>
        <strain evidence="3">W744_W776</strain>
    </source>
</reference>
<sequence length="185" mass="20770">MPIRNFVVWILQIPVVKCIVTVPCEVVLKSSDICVGGICHQCNSSRASTESEGCVRRKIQGHASNELHYLALGYPSFSKWSNRKKLHNNISTQPDITAQAGPKKETVSTRRTEKPGDAFIRTWSGYVIRDDTCTLTLASRLTLPYCLNAAAGLPQWRDFDPRNGHIAHLWRQNAIVSAKTIRKLR</sequence>
<keyword evidence="4" id="KW-1185">Reference proteome</keyword>